<reference evidence="2 3" key="1">
    <citation type="submission" date="2021-06" db="EMBL/GenBank/DDBJ databases">
        <title>Halomicroarcula sp. a new haloarchaeum isolated from saline soil.</title>
        <authorList>
            <person name="Duran-Viseras A."/>
            <person name="Sanchez-Porro C."/>
            <person name="Ventosa A."/>
        </authorList>
    </citation>
    <scope>NUCLEOTIDE SEQUENCE [LARGE SCALE GENOMIC DNA]</scope>
    <source>
        <strain evidence="2 3">F13</strain>
    </source>
</reference>
<keyword evidence="1" id="KW-1133">Transmembrane helix</keyword>
<organism evidence="2 3">
    <name type="scientific">Haloarcula rubra</name>
    <dbReference type="NCBI Taxonomy" id="2487747"/>
    <lineage>
        <taxon>Archaea</taxon>
        <taxon>Methanobacteriati</taxon>
        <taxon>Methanobacteriota</taxon>
        <taxon>Stenosarchaea group</taxon>
        <taxon>Halobacteria</taxon>
        <taxon>Halobacteriales</taxon>
        <taxon>Haloarculaceae</taxon>
        <taxon>Haloarcula</taxon>
    </lineage>
</organism>
<dbReference type="InterPro" id="IPR055898">
    <property type="entry name" value="DUF7475"/>
</dbReference>
<keyword evidence="1" id="KW-0812">Transmembrane</keyword>
<dbReference type="RefSeq" id="WP_220619874.1">
    <property type="nucleotide sequence ID" value="NZ_RKLR01000009.1"/>
</dbReference>
<keyword evidence="3" id="KW-1185">Reference proteome</keyword>
<dbReference type="Pfam" id="PF24287">
    <property type="entry name" value="DUF7475"/>
    <property type="match status" value="1"/>
</dbReference>
<sequence>MYHKPYMLFRRLGAKLPIVLAAIAVLLVLTSGVALAAPGHDDGSTATDDGHQDGSGLAWTVSIAGLFVAITAVPAAPTYWFGKQRDRVSDLESIHFLAVGLILFSAAVHLYLYFQHGELLMLLAGAGFLGAVVLFFLGFSRRILYLVGVAFVAVQLVLWAVSGMPHLQSYGLLDKIAQVLLLGVLGYLLWGEQLANSV</sequence>
<protein>
    <submittedName>
        <fullName evidence="2">Uncharacterized protein</fullName>
    </submittedName>
</protein>
<feature type="transmembrane region" description="Helical" evidence="1">
    <location>
        <begin position="94"/>
        <end position="113"/>
    </location>
</feature>
<evidence type="ECO:0000256" key="1">
    <source>
        <dbReference type="SAM" id="Phobius"/>
    </source>
</evidence>
<comment type="caution">
    <text evidence="2">The sequence shown here is derived from an EMBL/GenBank/DDBJ whole genome shotgun (WGS) entry which is preliminary data.</text>
</comment>
<evidence type="ECO:0000313" key="3">
    <source>
        <dbReference type="Proteomes" id="UP001430377"/>
    </source>
</evidence>
<accession>A0AAW4PVC6</accession>
<gene>
    <name evidence="2" type="ORF">EGH21_18350</name>
</gene>
<feature type="transmembrane region" description="Helical" evidence="1">
    <location>
        <begin position="144"/>
        <end position="164"/>
    </location>
</feature>
<name>A0AAW4PVC6_9EURY</name>
<feature type="transmembrane region" description="Helical" evidence="1">
    <location>
        <begin position="119"/>
        <end position="137"/>
    </location>
</feature>
<keyword evidence="1" id="KW-0472">Membrane</keyword>
<feature type="transmembrane region" description="Helical" evidence="1">
    <location>
        <begin position="170"/>
        <end position="190"/>
    </location>
</feature>
<dbReference type="EMBL" id="RKLR01000009">
    <property type="protein sequence ID" value="MBX0324993.1"/>
    <property type="molecule type" value="Genomic_DNA"/>
</dbReference>
<proteinExistence type="predicted"/>
<feature type="transmembrane region" description="Helical" evidence="1">
    <location>
        <begin position="60"/>
        <end position="82"/>
    </location>
</feature>
<dbReference type="AlphaFoldDB" id="A0AAW4PVC6"/>
<evidence type="ECO:0000313" key="2">
    <source>
        <dbReference type="EMBL" id="MBX0324993.1"/>
    </source>
</evidence>
<dbReference type="Proteomes" id="UP001430377">
    <property type="component" value="Unassembled WGS sequence"/>
</dbReference>